<evidence type="ECO:0000313" key="1">
    <source>
        <dbReference type="EMBL" id="TBU62969.1"/>
    </source>
</evidence>
<organism evidence="1 2">
    <name type="scientific">Dichomitus squalens</name>
    <dbReference type="NCBI Taxonomy" id="114155"/>
    <lineage>
        <taxon>Eukaryota</taxon>
        <taxon>Fungi</taxon>
        <taxon>Dikarya</taxon>
        <taxon>Basidiomycota</taxon>
        <taxon>Agaricomycotina</taxon>
        <taxon>Agaricomycetes</taxon>
        <taxon>Polyporales</taxon>
        <taxon>Polyporaceae</taxon>
        <taxon>Dichomitus</taxon>
    </lineage>
</organism>
<dbReference type="AlphaFoldDB" id="A0A4Q9Q6I4"/>
<accession>A0A4Q9Q6I4</accession>
<proteinExistence type="predicted"/>
<sequence length="156" mass="17160">MSSPRCSNSASYYAVHEGSWAPKVLYVPRLHGLHVHLGITTEDHTPNVPRSFSVCGETRTTAYCRLRDRLGAEGSNLGSSPQLRYQAYHCRAGAWTIKVFYVKPGLLVTDGSQLIECSPQDAVVGQSEESSSSSRTYMRKHGRAGQAVLLCGFRLQ</sequence>
<dbReference type="Proteomes" id="UP000292082">
    <property type="component" value="Unassembled WGS sequence"/>
</dbReference>
<keyword evidence="2" id="KW-1185">Reference proteome</keyword>
<name>A0A4Q9Q6I4_9APHY</name>
<reference evidence="1 2" key="1">
    <citation type="submission" date="2019-01" db="EMBL/GenBank/DDBJ databases">
        <title>Draft genome sequences of three monokaryotic isolates of the white-rot basidiomycete fungus Dichomitus squalens.</title>
        <authorList>
            <consortium name="DOE Joint Genome Institute"/>
            <person name="Lopez S.C."/>
            <person name="Andreopoulos B."/>
            <person name="Pangilinan J."/>
            <person name="Lipzen A."/>
            <person name="Riley R."/>
            <person name="Ahrendt S."/>
            <person name="Ng V."/>
            <person name="Barry K."/>
            <person name="Daum C."/>
            <person name="Grigoriev I.V."/>
            <person name="Hilden K.S."/>
            <person name="Makela M.R."/>
            <person name="de Vries R.P."/>
        </authorList>
    </citation>
    <scope>NUCLEOTIDE SEQUENCE [LARGE SCALE GENOMIC DNA]</scope>
    <source>
        <strain evidence="1 2">CBS 464.89</strain>
    </source>
</reference>
<evidence type="ECO:0000313" key="2">
    <source>
        <dbReference type="Proteomes" id="UP000292082"/>
    </source>
</evidence>
<gene>
    <name evidence="1" type="ORF">BD310DRAFT_661859</name>
</gene>
<dbReference type="EMBL" id="ML145091">
    <property type="protein sequence ID" value="TBU62969.1"/>
    <property type="molecule type" value="Genomic_DNA"/>
</dbReference>
<protein>
    <submittedName>
        <fullName evidence="1">Uncharacterized protein</fullName>
    </submittedName>
</protein>